<dbReference type="EMBL" id="BMGT01000001">
    <property type="protein sequence ID" value="GGG66623.1"/>
    <property type="molecule type" value="Genomic_DNA"/>
</dbReference>
<dbReference type="Proteomes" id="UP000647241">
    <property type="component" value="Unassembled WGS sequence"/>
</dbReference>
<proteinExistence type="predicted"/>
<feature type="chain" id="PRO_5037885610" evidence="1">
    <location>
        <begin position="32"/>
        <end position="285"/>
    </location>
</feature>
<name>A0A917H3X4_9BACT</name>
<reference evidence="2" key="2">
    <citation type="submission" date="2020-09" db="EMBL/GenBank/DDBJ databases">
        <authorList>
            <person name="Sun Q."/>
            <person name="Zhou Y."/>
        </authorList>
    </citation>
    <scope>NUCLEOTIDE SEQUENCE</scope>
    <source>
        <strain evidence="2">CGMCC 1.12997</strain>
    </source>
</reference>
<evidence type="ECO:0000313" key="3">
    <source>
        <dbReference type="Proteomes" id="UP000647241"/>
    </source>
</evidence>
<comment type="caution">
    <text evidence="2">The sequence shown here is derived from an EMBL/GenBank/DDBJ whole genome shotgun (WGS) entry which is preliminary data.</text>
</comment>
<protein>
    <submittedName>
        <fullName evidence="2">Uncharacterized protein</fullName>
    </submittedName>
</protein>
<organism evidence="2 3">
    <name type="scientific">Edaphobacter dinghuensis</name>
    <dbReference type="NCBI Taxonomy" id="1560005"/>
    <lineage>
        <taxon>Bacteria</taxon>
        <taxon>Pseudomonadati</taxon>
        <taxon>Acidobacteriota</taxon>
        <taxon>Terriglobia</taxon>
        <taxon>Terriglobales</taxon>
        <taxon>Acidobacteriaceae</taxon>
        <taxon>Edaphobacter</taxon>
    </lineage>
</organism>
<evidence type="ECO:0000256" key="1">
    <source>
        <dbReference type="SAM" id="SignalP"/>
    </source>
</evidence>
<feature type="signal peptide" evidence="1">
    <location>
        <begin position="1"/>
        <end position="31"/>
    </location>
</feature>
<dbReference type="RefSeq" id="WP_188552605.1">
    <property type="nucleotide sequence ID" value="NZ_BMGT01000001.1"/>
</dbReference>
<keyword evidence="3" id="KW-1185">Reference proteome</keyword>
<evidence type="ECO:0000313" key="2">
    <source>
        <dbReference type="EMBL" id="GGG66623.1"/>
    </source>
</evidence>
<sequence length="285" mass="30013">MLIRSSCVRKLTFGVLSVLMLALSMAPAAVAQEDVTVGLKQRFKLTEINMQGVAAVPGTVMTIEADGINAEPYPTMITFENPVVDGQVKQRSKGLGLLRSNNSQVLQPGQKVYITKINSSSNSHEDDLKVTFLTCDAVLATFGGNYSQYQAAKRYSGTLAFKLPKGALATMSVDDAAKMIEAVLSENAADQVRARDNGTVARSCEPHCAVSTTTGTVVGGAVVAPPAGAPAQGGQAPTIALGQTIDQVTATMGAPQQIIDLGAKKIYKYPDMKVIFMNGQVSDVQ</sequence>
<reference evidence="2" key="1">
    <citation type="journal article" date="2014" name="Int. J. Syst. Evol. Microbiol.">
        <title>Complete genome sequence of Corynebacterium casei LMG S-19264T (=DSM 44701T), isolated from a smear-ripened cheese.</title>
        <authorList>
            <consortium name="US DOE Joint Genome Institute (JGI-PGF)"/>
            <person name="Walter F."/>
            <person name="Albersmeier A."/>
            <person name="Kalinowski J."/>
            <person name="Ruckert C."/>
        </authorList>
    </citation>
    <scope>NUCLEOTIDE SEQUENCE</scope>
    <source>
        <strain evidence="2">CGMCC 1.12997</strain>
    </source>
</reference>
<gene>
    <name evidence="2" type="ORF">GCM10011585_05590</name>
</gene>
<accession>A0A917H3X4</accession>
<keyword evidence="1" id="KW-0732">Signal</keyword>
<dbReference type="AlphaFoldDB" id="A0A917H3X4"/>